<gene>
    <name evidence="3" type="ORF">GBAR_LOCUS4772</name>
</gene>
<accession>A0AA35W3A6</accession>
<dbReference type="InterPro" id="IPR029058">
    <property type="entry name" value="AB_hydrolase_fold"/>
</dbReference>
<dbReference type="InterPro" id="IPR000639">
    <property type="entry name" value="Epox_hydrolase-like"/>
</dbReference>
<dbReference type="PANTHER" id="PTHR42977">
    <property type="entry name" value="HYDROLASE-RELATED"/>
    <property type="match status" value="1"/>
</dbReference>
<keyword evidence="4" id="KW-1185">Reference proteome</keyword>
<dbReference type="InterPro" id="IPR051340">
    <property type="entry name" value="Haloalkane_dehalogenase"/>
</dbReference>
<sequence>MTYGPDLGQQPIPGVHRTPDEQFATVDDFPFAPHYLDIDGLRMHCIDEGSGAAGTFILLHGEPVWSYMYRDAIQPLAAAGYRVIAPDNIGFGKSDKVIDVDWYTLDHHVLTLKTLVTRLDLRGITIVVNDWGGPNGLIMATEMPDRFDRLIILNTWLHHEGFGYTDALRQWNVQSQSLDFTTGVFTGTPPPPARNYPNAVLAPFDSLDATAGPLRWPWMLPFAQPEAGNARRQAAAYDALASWKKPAHVIFGDSDPVFTEQWGRRFAAHIPGATFTIIEGEGHRPLLWTGGRTDGRHRGGEPIRLAPVALDSPEYSVLAATSDGIATLNRPVPAVATATDNQIPGSEENSRNTQTPPAAEVLAIRTARYLCFATQAAE</sequence>
<dbReference type="PRINTS" id="PR00111">
    <property type="entry name" value="ABHYDROLASE"/>
</dbReference>
<dbReference type="InterPro" id="IPR000073">
    <property type="entry name" value="AB_hydrolase_1"/>
</dbReference>
<reference evidence="3" key="1">
    <citation type="submission" date="2023-03" db="EMBL/GenBank/DDBJ databases">
        <authorList>
            <person name="Steffen K."/>
            <person name="Cardenas P."/>
        </authorList>
    </citation>
    <scope>NUCLEOTIDE SEQUENCE</scope>
</reference>
<dbReference type="Pfam" id="PF00561">
    <property type="entry name" value="Abhydrolase_1"/>
    <property type="match status" value="1"/>
</dbReference>
<dbReference type="EMBL" id="CASHTH010000694">
    <property type="protein sequence ID" value="CAI8006533.1"/>
    <property type="molecule type" value="Genomic_DNA"/>
</dbReference>
<comment type="caution">
    <text evidence="3">The sequence shown here is derived from an EMBL/GenBank/DDBJ whole genome shotgun (WGS) entry which is preliminary data.</text>
</comment>
<dbReference type="PRINTS" id="PR00412">
    <property type="entry name" value="EPOXHYDRLASE"/>
</dbReference>
<dbReference type="Gene3D" id="3.40.50.1820">
    <property type="entry name" value="alpha/beta hydrolase"/>
    <property type="match status" value="1"/>
</dbReference>
<evidence type="ECO:0000256" key="1">
    <source>
        <dbReference type="ARBA" id="ARBA00022801"/>
    </source>
</evidence>
<proteinExistence type="predicted"/>
<feature type="domain" description="AB hydrolase-1" evidence="2">
    <location>
        <begin position="55"/>
        <end position="287"/>
    </location>
</feature>
<evidence type="ECO:0000313" key="4">
    <source>
        <dbReference type="Proteomes" id="UP001174909"/>
    </source>
</evidence>
<dbReference type="SUPFAM" id="SSF53474">
    <property type="entry name" value="alpha/beta-Hydrolases"/>
    <property type="match status" value="1"/>
</dbReference>
<dbReference type="AlphaFoldDB" id="A0AA35W3A6"/>
<evidence type="ECO:0000259" key="2">
    <source>
        <dbReference type="Pfam" id="PF00561"/>
    </source>
</evidence>
<name>A0AA35W3A6_GEOBA</name>
<dbReference type="Proteomes" id="UP001174909">
    <property type="component" value="Unassembled WGS sequence"/>
</dbReference>
<dbReference type="GO" id="GO:0004301">
    <property type="term" value="F:epoxide hydrolase activity"/>
    <property type="evidence" value="ECO:0007669"/>
    <property type="project" value="TreeGrafter"/>
</dbReference>
<keyword evidence="1" id="KW-0378">Hydrolase</keyword>
<protein>
    <submittedName>
        <fullName evidence="3">Haloalkane dehalogenase</fullName>
    </submittedName>
</protein>
<organism evidence="3 4">
    <name type="scientific">Geodia barretti</name>
    <name type="common">Barrett's horny sponge</name>
    <dbReference type="NCBI Taxonomy" id="519541"/>
    <lineage>
        <taxon>Eukaryota</taxon>
        <taxon>Metazoa</taxon>
        <taxon>Porifera</taxon>
        <taxon>Demospongiae</taxon>
        <taxon>Heteroscleromorpha</taxon>
        <taxon>Tetractinellida</taxon>
        <taxon>Astrophorina</taxon>
        <taxon>Geodiidae</taxon>
        <taxon>Geodia</taxon>
    </lineage>
</organism>
<evidence type="ECO:0000313" key="3">
    <source>
        <dbReference type="EMBL" id="CAI8006533.1"/>
    </source>
</evidence>
<dbReference type="PANTHER" id="PTHR42977:SF3">
    <property type="entry name" value="AB HYDROLASE-1 DOMAIN-CONTAINING PROTEIN"/>
    <property type="match status" value="1"/>
</dbReference>